<feature type="domain" description="Nephrocystin 3-like N-terminal" evidence="2">
    <location>
        <begin position="46"/>
        <end position="210"/>
    </location>
</feature>
<protein>
    <recommendedName>
        <fullName evidence="2">Nephrocystin 3-like N-terminal domain-containing protein</fullName>
    </recommendedName>
</protein>
<evidence type="ECO:0000313" key="4">
    <source>
        <dbReference type="Proteomes" id="UP000290288"/>
    </source>
</evidence>
<name>A0A4Q2DSX9_9AGAR</name>
<sequence length="390" mass="43882">MNTNPVNFPGWQTLLENTAVNALHDSKARHDPPRCDEDTRVEVISEITNWIEDRESPQWLLCMTGAAGAGKSALQQTVAEYCSKSNILGSAYFFGAADPTRNTAASLVPTIAYQLGLGNLALKEHIRSAVQRDELIFSRSLQSQMKTVICGPVRRLRAEAKLDLASFGYAILIDGLDECQGEDCQAEIVMAVKECLLDDDLPFRIFIASRPEWAIHTALQPGGELDGLAYHIQLSDQYDATADIRRYLSRKLQELGLRSRDPRARSHGWFSEKDLEDLVQAASGQFVYAATVIRYLSERRSSPVDRLKIVLTWRPTGSQSARPFEKLDLLYHSILSTARTAYEAVDTHRERDFLLLFRAYHINATQGFADIDLIARFSYLNEELNAFLHL</sequence>
<accession>A0A4Q2DSX9</accession>
<dbReference type="AlphaFoldDB" id="A0A4Q2DSX9"/>
<dbReference type="InterPro" id="IPR027417">
    <property type="entry name" value="P-loop_NTPase"/>
</dbReference>
<proteinExistence type="predicted"/>
<keyword evidence="1" id="KW-0677">Repeat</keyword>
<evidence type="ECO:0000313" key="3">
    <source>
        <dbReference type="EMBL" id="RXW22174.1"/>
    </source>
</evidence>
<evidence type="ECO:0000256" key="1">
    <source>
        <dbReference type="ARBA" id="ARBA00022737"/>
    </source>
</evidence>
<organism evidence="3 4">
    <name type="scientific">Candolleomyces aberdarensis</name>
    <dbReference type="NCBI Taxonomy" id="2316362"/>
    <lineage>
        <taxon>Eukaryota</taxon>
        <taxon>Fungi</taxon>
        <taxon>Dikarya</taxon>
        <taxon>Basidiomycota</taxon>
        <taxon>Agaricomycotina</taxon>
        <taxon>Agaricomycetes</taxon>
        <taxon>Agaricomycetidae</taxon>
        <taxon>Agaricales</taxon>
        <taxon>Agaricineae</taxon>
        <taxon>Psathyrellaceae</taxon>
        <taxon>Candolleomyces</taxon>
    </lineage>
</organism>
<dbReference type="Proteomes" id="UP000290288">
    <property type="component" value="Unassembled WGS sequence"/>
</dbReference>
<dbReference type="STRING" id="2316362.A0A4Q2DSX9"/>
<dbReference type="EMBL" id="SDEE01000081">
    <property type="protein sequence ID" value="RXW22174.1"/>
    <property type="molecule type" value="Genomic_DNA"/>
</dbReference>
<dbReference type="SUPFAM" id="SSF52540">
    <property type="entry name" value="P-loop containing nucleoside triphosphate hydrolases"/>
    <property type="match status" value="1"/>
</dbReference>
<comment type="caution">
    <text evidence="3">The sequence shown here is derived from an EMBL/GenBank/DDBJ whole genome shotgun (WGS) entry which is preliminary data.</text>
</comment>
<gene>
    <name evidence="3" type="ORF">EST38_g3683</name>
</gene>
<dbReference type="Pfam" id="PF24883">
    <property type="entry name" value="NPHP3_N"/>
    <property type="match status" value="1"/>
</dbReference>
<reference evidence="3 4" key="1">
    <citation type="submission" date="2019-01" db="EMBL/GenBank/DDBJ databases">
        <title>Draft genome sequence of Psathyrella aberdarensis IHI B618.</title>
        <authorList>
            <person name="Buettner E."/>
            <person name="Kellner H."/>
        </authorList>
    </citation>
    <scope>NUCLEOTIDE SEQUENCE [LARGE SCALE GENOMIC DNA]</scope>
    <source>
        <strain evidence="3 4">IHI B618</strain>
    </source>
</reference>
<dbReference type="InterPro" id="IPR056884">
    <property type="entry name" value="NPHP3-like_N"/>
</dbReference>
<dbReference type="OrthoDB" id="5971939at2759"/>
<evidence type="ECO:0000259" key="2">
    <source>
        <dbReference type="Pfam" id="PF24883"/>
    </source>
</evidence>
<dbReference type="PANTHER" id="PTHR10039:SF14">
    <property type="entry name" value="NACHT DOMAIN-CONTAINING PROTEIN"/>
    <property type="match status" value="1"/>
</dbReference>
<keyword evidence="4" id="KW-1185">Reference proteome</keyword>
<dbReference type="PANTHER" id="PTHR10039">
    <property type="entry name" value="AMELOGENIN"/>
    <property type="match status" value="1"/>
</dbReference>